<dbReference type="InterPro" id="IPR001678">
    <property type="entry name" value="MeTrfase_RsmB-F_NOP2_dom"/>
</dbReference>
<dbReference type="PANTHER" id="PTHR22807">
    <property type="entry name" value="NOP2 YEAST -RELATED NOL1/NOP2/FMU SUN DOMAIN-CONTAINING"/>
    <property type="match status" value="1"/>
</dbReference>
<keyword evidence="4 5" id="KW-0694">RNA-binding</keyword>
<accession>A0A556QM86</accession>
<comment type="caution">
    <text evidence="5">Lacks conserved residue(s) required for the propagation of feature annotation.</text>
</comment>
<keyword evidence="3 5" id="KW-0949">S-adenosyl-L-methionine</keyword>
<evidence type="ECO:0000256" key="5">
    <source>
        <dbReference type="PROSITE-ProRule" id="PRU01023"/>
    </source>
</evidence>
<dbReference type="GO" id="GO:0009383">
    <property type="term" value="F:rRNA (cytosine-C5-)-methyltransferase activity"/>
    <property type="evidence" value="ECO:0007669"/>
    <property type="project" value="TreeGrafter"/>
</dbReference>
<dbReference type="InterPro" id="IPR029063">
    <property type="entry name" value="SAM-dependent_MTases_sf"/>
</dbReference>
<gene>
    <name evidence="7" type="ORF">FPL22_00215</name>
</gene>
<dbReference type="GO" id="GO:0005829">
    <property type="term" value="C:cytosol"/>
    <property type="evidence" value="ECO:0007669"/>
    <property type="project" value="TreeGrafter"/>
</dbReference>
<dbReference type="Gene3D" id="3.40.50.150">
    <property type="entry name" value="Vaccinia Virus protein VP39"/>
    <property type="match status" value="1"/>
</dbReference>
<evidence type="ECO:0000313" key="8">
    <source>
        <dbReference type="Proteomes" id="UP000315648"/>
    </source>
</evidence>
<dbReference type="GO" id="GO:0070475">
    <property type="term" value="P:rRNA base methylation"/>
    <property type="evidence" value="ECO:0007669"/>
    <property type="project" value="TreeGrafter"/>
</dbReference>
<evidence type="ECO:0000256" key="1">
    <source>
        <dbReference type="ARBA" id="ARBA00022603"/>
    </source>
</evidence>
<evidence type="ECO:0000256" key="2">
    <source>
        <dbReference type="ARBA" id="ARBA00022679"/>
    </source>
</evidence>
<dbReference type="InterPro" id="IPR049560">
    <property type="entry name" value="MeTrfase_RsmB-F_NOP2_cat"/>
</dbReference>
<reference evidence="7 8" key="1">
    <citation type="submission" date="2019-07" db="EMBL/GenBank/DDBJ databases">
        <title>Description of 53C-WASEF.</title>
        <authorList>
            <person name="Pitt A."/>
            <person name="Hahn M.W."/>
        </authorList>
    </citation>
    <scope>NUCLEOTIDE SEQUENCE [LARGE SCALE GENOMIC DNA]</scope>
    <source>
        <strain evidence="7 8">53C-WASEF</strain>
    </source>
</reference>
<feature type="domain" description="SAM-dependent MTase RsmB/NOP-type" evidence="6">
    <location>
        <begin position="110"/>
        <end position="375"/>
    </location>
</feature>
<feature type="binding site" evidence="5">
    <location>
        <position position="225"/>
    </location>
    <ligand>
        <name>S-adenosyl-L-methionine</name>
        <dbReference type="ChEBI" id="CHEBI:59789"/>
    </ligand>
</feature>
<evidence type="ECO:0000256" key="4">
    <source>
        <dbReference type="ARBA" id="ARBA00022884"/>
    </source>
</evidence>
<dbReference type="PROSITE" id="PS51686">
    <property type="entry name" value="SAM_MT_RSMB_NOP"/>
    <property type="match status" value="1"/>
</dbReference>
<dbReference type="PANTHER" id="PTHR22807:SF61">
    <property type="entry name" value="NOL1_NOP2_SUN FAMILY PROTEIN _ ANTITERMINATION NUSB DOMAIN-CONTAINING PROTEIN"/>
    <property type="match status" value="1"/>
</dbReference>
<dbReference type="GO" id="GO:0003723">
    <property type="term" value="F:RNA binding"/>
    <property type="evidence" value="ECO:0007669"/>
    <property type="project" value="UniProtKB-UniRule"/>
</dbReference>
<feature type="binding site" evidence="5">
    <location>
        <position position="269"/>
    </location>
    <ligand>
        <name>S-adenosyl-L-methionine</name>
        <dbReference type="ChEBI" id="CHEBI:59789"/>
    </ligand>
</feature>
<dbReference type="RefSeq" id="WP_144228110.1">
    <property type="nucleotide sequence ID" value="NZ_CBCRVV010000001.1"/>
</dbReference>
<protein>
    <submittedName>
        <fullName evidence="7">RsmB/NOP family class I SAM-dependent RNA methyltransferase</fullName>
    </submittedName>
</protein>
<keyword evidence="1 5" id="KW-0489">Methyltransferase</keyword>
<evidence type="ECO:0000313" key="7">
    <source>
        <dbReference type="EMBL" id="TSJ77768.1"/>
    </source>
</evidence>
<evidence type="ECO:0000256" key="3">
    <source>
        <dbReference type="ARBA" id="ARBA00022691"/>
    </source>
</evidence>
<keyword evidence="2 5" id="KW-0808">Transferase</keyword>
<dbReference type="Proteomes" id="UP000315648">
    <property type="component" value="Unassembled WGS sequence"/>
</dbReference>
<dbReference type="InterPro" id="IPR023267">
    <property type="entry name" value="RCMT"/>
</dbReference>
<dbReference type="OrthoDB" id="9810297at2"/>
<evidence type="ECO:0000259" key="6">
    <source>
        <dbReference type="PROSITE" id="PS51686"/>
    </source>
</evidence>
<comment type="caution">
    <text evidence="7">The sequence shown here is derived from an EMBL/GenBank/DDBJ whole genome shotgun (WGS) entry which is preliminary data.</text>
</comment>
<comment type="similarity">
    <text evidence="5">Belongs to the class I-like SAM-binding methyltransferase superfamily. RsmB/NOP family.</text>
</comment>
<keyword evidence="8" id="KW-1185">Reference proteome</keyword>
<dbReference type="PRINTS" id="PR02008">
    <property type="entry name" value="RCMTFAMILY"/>
</dbReference>
<sequence length="376" mass="41819">MSDSALLSRATLIIDQVSAEKPADYVLRGVLGADKDLHPSEKRDISRAVFIYYRWLNWLDKSASTQSRVASALDLQRKFDTDPSYFKTETLAARAVPEWVHSEIDLTSDYLRHLQSDSALWIRVQKEFAAALPRSLGNLAPSPSPLVPEARRDTTLRYTGQTDLFKTSEFHQGVFEIQDLASQLVGYAANPKSTETWWDTCAGEGGKTLHLSELMENKGLIWASDRNTGRLATLRKRAGRAQAFNYRAVTWNGGPFLPTKTKFDGILIDAPCSGVGTWQRNPHARWTTTPNDVKELAEIQLQLLNHAAPALKPGGRLVYAVCTLTKSETTKVANAFSAAHPDFIPDPVLGQGPQLHLWPHELNANGMFIAAWKRKA</sequence>
<dbReference type="AlphaFoldDB" id="A0A556QM86"/>
<dbReference type="Pfam" id="PF01189">
    <property type="entry name" value="Methyltr_RsmB-F"/>
    <property type="match status" value="1"/>
</dbReference>
<name>A0A556QM86_9BACT</name>
<dbReference type="SUPFAM" id="SSF53335">
    <property type="entry name" value="S-adenosyl-L-methionine-dependent methyltransferases"/>
    <property type="match status" value="1"/>
</dbReference>
<dbReference type="CDD" id="cd02440">
    <property type="entry name" value="AdoMet_MTases"/>
    <property type="match status" value="1"/>
</dbReference>
<dbReference type="EMBL" id="VMBG01000001">
    <property type="protein sequence ID" value="TSJ77768.1"/>
    <property type="molecule type" value="Genomic_DNA"/>
</dbReference>
<organism evidence="7 8">
    <name type="scientific">Rariglobus hedericola</name>
    <dbReference type="NCBI Taxonomy" id="2597822"/>
    <lineage>
        <taxon>Bacteria</taxon>
        <taxon>Pseudomonadati</taxon>
        <taxon>Verrucomicrobiota</taxon>
        <taxon>Opitutia</taxon>
        <taxon>Opitutales</taxon>
        <taxon>Opitutaceae</taxon>
        <taxon>Rariglobus</taxon>
    </lineage>
</organism>
<proteinExistence type="inferred from homology"/>
<feature type="active site" description="Nucleophile" evidence="5">
    <location>
        <position position="322"/>
    </location>
</feature>